<dbReference type="EMBL" id="CM046125">
    <property type="protein sequence ID" value="KAI8423360.1"/>
    <property type="molecule type" value="Genomic_DNA"/>
</dbReference>
<accession>A0ACC0JGY9</accession>
<keyword evidence="2" id="KW-1185">Reference proteome</keyword>
<comment type="caution">
    <text evidence="1">The sequence shown here is derived from an EMBL/GenBank/DDBJ whole genome shotgun (WGS) entry which is preliminary data.</text>
</comment>
<name>A0ACC0JGY9_CHOFU</name>
<evidence type="ECO:0000313" key="2">
    <source>
        <dbReference type="Proteomes" id="UP001064048"/>
    </source>
</evidence>
<protein>
    <submittedName>
        <fullName evidence="1">Uncharacterized protein</fullName>
    </submittedName>
</protein>
<evidence type="ECO:0000313" key="1">
    <source>
        <dbReference type="EMBL" id="KAI8423360.1"/>
    </source>
</evidence>
<dbReference type="Proteomes" id="UP001064048">
    <property type="component" value="Chromosome 25"/>
</dbReference>
<reference evidence="1 2" key="1">
    <citation type="journal article" date="2022" name="Genome Biol. Evol.">
        <title>The Spruce Budworm Genome: Reconstructing the Evolutionary History of Antifreeze Proteins.</title>
        <authorList>
            <person name="Beliveau C."/>
            <person name="Gagne P."/>
            <person name="Picq S."/>
            <person name="Vernygora O."/>
            <person name="Keeling C.I."/>
            <person name="Pinkney K."/>
            <person name="Doucet D."/>
            <person name="Wen F."/>
            <person name="Johnston J.S."/>
            <person name="Maaroufi H."/>
            <person name="Boyle B."/>
            <person name="Laroche J."/>
            <person name="Dewar K."/>
            <person name="Juretic N."/>
            <person name="Blackburn G."/>
            <person name="Nisole A."/>
            <person name="Brunet B."/>
            <person name="Brandao M."/>
            <person name="Lumley L."/>
            <person name="Duan J."/>
            <person name="Quan G."/>
            <person name="Lucarotti C.J."/>
            <person name="Roe A.D."/>
            <person name="Sperling F.A.H."/>
            <person name="Levesque R.C."/>
            <person name="Cusson M."/>
        </authorList>
    </citation>
    <scope>NUCLEOTIDE SEQUENCE [LARGE SCALE GENOMIC DNA]</scope>
    <source>
        <strain evidence="1">Glfc:IPQL:Cfum</strain>
    </source>
</reference>
<sequence>MDVNPHNQNQSYWFVFREDQSNVIFSSNNFTIQNPTQITAHEARYIVDTGTGDSRQYIQINEAPTTVQQELAEPTPCEKEEEKQKEEETFWDRSKIKLLLTLCLENKLSNTTGARDRTLWNDIAATVGTSPEECNKKYRNLRRTYIRLLKKKKMGRNIKWAHFSLCDEIYKEYKSLHPALIEPWEDIKIRRLLSLYIDNLHRFRNSDCLQKDIWKDIASQLGSTEYSCYHKFKNLKRTYMTWLERSRESGKLIKKWLYQHYFERIFYNYHPSLGPWDSFKTKQLLNVYAQHSHKFRNPKFQKKELWKEISTMVGESPNDCDRKFRNLKQTYIVIKSKLGTSRRNTKWLYFDDFEAIYNSGASTSNSNEADQPNGTAQEDYIKQLLQFYLDHKIKFKDPLTKKKNVWKMISTKLGLSPEECDRKFRNLKQTYNRLADRKKETGQDVKWPYYTYFEKIYDDSKPYSESKKNNIDDDTFSEIRVVQDVQDRKDSDQKFERLLNLVEESNNIQKERNRILHALINQ</sequence>
<gene>
    <name evidence="1" type="ORF">MSG28_014364</name>
</gene>
<proteinExistence type="predicted"/>
<organism evidence="1 2">
    <name type="scientific">Choristoneura fumiferana</name>
    <name type="common">Spruce budworm moth</name>
    <name type="synonym">Archips fumiferana</name>
    <dbReference type="NCBI Taxonomy" id="7141"/>
    <lineage>
        <taxon>Eukaryota</taxon>
        <taxon>Metazoa</taxon>
        <taxon>Ecdysozoa</taxon>
        <taxon>Arthropoda</taxon>
        <taxon>Hexapoda</taxon>
        <taxon>Insecta</taxon>
        <taxon>Pterygota</taxon>
        <taxon>Neoptera</taxon>
        <taxon>Endopterygota</taxon>
        <taxon>Lepidoptera</taxon>
        <taxon>Glossata</taxon>
        <taxon>Ditrysia</taxon>
        <taxon>Tortricoidea</taxon>
        <taxon>Tortricidae</taxon>
        <taxon>Tortricinae</taxon>
        <taxon>Choristoneura</taxon>
    </lineage>
</organism>